<evidence type="ECO:0000313" key="3">
    <source>
        <dbReference type="Proteomes" id="UP000696931"/>
    </source>
</evidence>
<evidence type="ECO:0000256" key="1">
    <source>
        <dbReference type="SAM" id="SignalP"/>
    </source>
</evidence>
<organism evidence="2 3">
    <name type="scientific">Eiseniibacteriota bacterium</name>
    <dbReference type="NCBI Taxonomy" id="2212470"/>
    <lineage>
        <taxon>Bacteria</taxon>
        <taxon>Candidatus Eiseniibacteriota</taxon>
    </lineage>
</organism>
<evidence type="ECO:0000313" key="2">
    <source>
        <dbReference type="EMBL" id="MBI5169278.1"/>
    </source>
</evidence>
<dbReference type="InterPro" id="IPR051200">
    <property type="entry name" value="Host-pathogen_enzymatic-act"/>
</dbReference>
<dbReference type="EMBL" id="JACRIW010000048">
    <property type="protein sequence ID" value="MBI5169278.1"/>
    <property type="molecule type" value="Genomic_DNA"/>
</dbReference>
<dbReference type="Proteomes" id="UP000696931">
    <property type="component" value="Unassembled WGS sequence"/>
</dbReference>
<keyword evidence="1" id="KW-0732">Signal</keyword>
<proteinExistence type="predicted"/>
<reference evidence="2" key="1">
    <citation type="submission" date="2020-07" db="EMBL/GenBank/DDBJ databases">
        <title>Huge and variable diversity of episymbiotic CPR bacteria and DPANN archaea in groundwater ecosystems.</title>
        <authorList>
            <person name="He C.Y."/>
            <person name="Keren R."/>
            <person name="Whittaker M."/>
            <person name="Farag I.F."/>
            <person name="Doudna J."/>
            <person name="Cate J.H.D."/>
            <person name="Banfield J.F."/>
        </authorList>
    </citation>
    <scope>NUCLEOTIDE SEQUENCE</scope>
    <source>
        <strain evidence="2">NC_groundwater_1813_Pr3_B-0.1um_71_17</strain>
    </source>
</reference>
<feature type="chain" id="PRO_5037372720" description="SMP-30/Gluconolactonase/LRE-like region domain-containing protein" evidence="1">
    <location>
        <begin position="29"/>
        <end position="309"/>
    </location>
</feature>
<name>A0A933SCJ9_UNCEI</name>
<evidence type="ECO:0008006" key="4">
    <source>
        <dbReference type="Google" id="ProtNLM"/>
    </source>
</evidence>
<dbReference type="PANTHER" id="PTHR47197:SF3">
    <property type="entry name" value="DIHYDRO-HEME D1 DEHYDROGENASE"/>
    <property type="match status" value="1"/>
</dbReference>
<comment type="caution">
    <text evidence="2">The sequence shown here is derived from an EMBL/GenBank/DDBJ whole genome shotgun (WGS) entry which is preliminary data.</text>
</comment>
<sequence length="309" mass="32876">MRLSTAASTFLLRTVVALSLLAAVAAFAAPGDLYVTSDASNKVRRYHGTFGNFLSVFSISGTPNGQMAIHFGATNNRVLIGHNAFGVEERDVATGALIKVYNPTGGWQWAGLYAPTGEVYIGDMLTNDVRAYDANTGAFIRVVCSVGMPADMDFGPDGNLYVCSWLTSNVEIFHGVTGAPLGTIVLPVGALPNDVAFHPITGDIHVTSMNTNMGYRFDWTSHLMNGVFVGTGWARPHGIAFSPVNGRILVVDGVTGQVHEFSPNTLLETNPAFLVPAPGDKIVDLAFQPAGGPVPTTNSTWGRVKTLYR</sequence>
<dbReference type="InterPro" id="IPR015943">
    <property type="entry name" value="WD40/YVTN_repeat-like_dom_sf"/>
</dbReference>
<dbReference type="Gene3D" id="2.130.10.10">
    <property type="entry name" value="YVTN repeat-like/Quinoprotein amine dehydrogenase"/>
    <property type="match status" value="1"/>
</dbReference>
<accession>A0A933SCJ9</accession>
<gene>
    <name evidence="2" type="ORF">HZA61_07305</name>
</gene>
<dbReference type="AlphaFoldDB" id="A0A933SCJ9"/>
<protein>
    <recommendedName>
        <fullName evidence="4">SMP-30/Gluconolactonase/LRE-like region domain-containing protein</fullName>
    </recommendedName>
</protein>
<feature type="signal peptide" evidence="1">
    <location>
        <begin position="1"/>
        <end position="28"/>
    </location>
</feature>
<dbReference type="SUPFAM" id="SSF101898">
    <property type="entry name" value="NHL repeat"/>
    <property type="match status" value="1"/>
</dbReference>
<dbReference type="PANTHER" id="PTHR47197">
    <property type="entry name" value="PROTEIN NIRF"/>
    <property type="match status" value="1"/>
</dbReference>